<feature type="region of interest" description="Disordered" evidence="1">
    <location>
        <begin position="451"/>
        <end position="480"/>
    </location>
</feature>
<feature type="region of interest" description="Disordered" evidence="1">
    <location>
        <begin position="230"/>
        <end position="291"/>
    </location>
</feature>
<proteinExistence type="predicted"/>
<evidence type="ECO:0000313" key="3">
    <source>
        <dbReference type="EMBL" id="PNH03272.1"/>
    </source>
</evidence>
<evidence type="ECO:0000313" key="4">
    <source>
        <dbReference type="Proteomes" id="UP000236333"/>
    </source>
</evidence>
<evidence type="ECO:0000256" key="1">
    <source>
        <dbReference type="SAM" id="MobiDB-lite"/>
    </source>
</evidence>
<dbReference type="Gene3D" id="1.20.120.20">
    <property type="entry name" value="Apolipoprotein"/>
    <property type="match status" value="1"/>
</dbReference>
<organism evidence="3 4">
    <name type="scientific">Tetrabaena socialis</name>
    <dbReference type="NCBI Taxonomy" id="47790"/>
    <lineage>
        <taxon>Eukaryota</taxon>
        <taxon>Viridiplantae</taxon>
        <taxon>Chlorophyta</taxon>
        <taxon>core chlorophytes</taxon>
        <taxon>Chlorophyceae</taxon>
        <taxon>CS clade</taxon>
        <taxon>Chlamydomonadales</taxon>
        <taxon>Tetrabaenaceae</taxon>
        <taxon>Tetrabaena</taxon>
    </lineage>
</organism>
<keyword evidence="2" id="KW-0812">Transmembrane</keyword>
<reference evidence="3 4" key="1">
    <citation type="journal article" date="2017" name="Mol. Biol. Evol.">
        <title>The 4-celled Tetrabaena socialis nuclear genome reveals the essential components for genetic control of cell number at the origin of multicellularity in the volvocine lineage.</title>
        <authorList>
            <person name="Featherston J."/>
            <person name="Arakaki Y."/>
            <person name="Hanschen E.R."/>
            <person name="Ferris P.J."/>
            <person name="Michod R.E."/>
            <person name="Olson B.J.S.C."/>
            <person name="Nozaki H."/>
            <person name="Durand P.M."/>
        </authorList>
    </citation>
    <scope>NUCLEOTIDE SEQUENCE [LARGE SCALE GENOMIC DNA]</scope>
    <source>
        <strain evidence="3 4">NIES-571</strain>
    </source>
</reference>
<dbReference type="PANTHER" id="PTHR47372">
    <property type="entry name" value="DAUER UP-REGULATED-RELATED"/>
    <property type="match status" value="1"/>
</dbReference>
<dbReference type="Proteomes" id="UP000236333">
    <property type="component" value="Unassembled WGS sequence"/>
</dbReference>
<dbReference type="AlphaFoldDB" id="A0A2J7ZSM2"/>
<keyword evidence="2" id="KW-0472">Membrane</keyword>
<comment type="caution">
    <text evidence="3">The sequence shown here is derived from an EMBL/GenBank/DDBJ whole genome shotgun (WGS) entry which is preliminary data.</text>
</comment>
<feature type="region of interest" description="Disordered" evidence="1">
    <location>
        <begin position="60"/>
        <end position="151"/>
    </location>
</feature>
<feature type="compositionally biased region" description="Low complexity" evidence="1">
    <location>
        <begin position="142"/>
        <end position="151"/>
    </location>
</feature>
<feature type="compositionally biased region" description="Basic and acidic residues" evidence="1">
    <location>
        <begin position="230"/>
        <end position="247"/>
    </location>
</feature>
<dbReference type="OrthoDB" id="530938at2759"/>
<dbReference type="PANTHER" id="PTHR47372:SF11">
    <property type="entry name" value="RE19971P"/>
    <property type="match status" value="1"/>
</dbReference>
<accession>A0A2J7ZSM2</accession>
<sequence length="480" mass="48404">MSRLALEGAPGALAAKAQLIPKGQDMEGWASANAAGLAHAVGRSALAALSPNGRHFLPVRATFEPPYGEPRTAARSSASGPGPGPVSPGPGTPPPPSPPSPAIGSGPGFPTLTSFGGGAGGNRGPGGSGGGGGGGSGGPGGLPSFPSGSSQPPWLPAGWTVDRVLYTLLGIGGALLAWNFYQDAKKARAPHSGAKDAKFASGAKDVKYTTEETAKDTSHGIKGWFKGAKRSTEDTAKDAEHAVKSGTKDAAYTAEDKSKDATHAVKSGGKDAKHAAEDTAKDTSHGAKGWFKDTKHAAEEGTKDTKHAVESTAKDVKHAAKIGAKAAAKDAKHLAEDVAKDTKHAAKSAARGAEELVEEAEHATKSGVRRTLEGVKDVAVSAGSALRWGSSKAESKTVRAVDKVESGLTTSSTDKQTAKKAAIYTTAGIGLAAAVVGGAWFWDKKGRPSGKDIAKGIQDNLRAAGSKIAPEPAGPKPPTV</sequence>
<gene>
    <name evidence="3" type="ORF">TSOC_010679</name>
</gene>
<feature type="compositionally biased region" description="Gly residues" evidence="1">
    <location>
        <begin position="115"/>
        <end position="141"/>
    </location>
</feature>
<keyword evidence="2" id="KW-1133">Transmembrane helix</keyword>
<keyword evidence="4" id="KW-1185">Reference proteome</keyword>
<evidence type="ECO:0000256" key="2">
    <source>
        <dbReference type="SAM" id="Phobius"/>
    </source>
</evidence>
<feature type="compositionally biased region" description="Pro residues" evidence="1">
    <location>
        <begin position="82"/>
        <end position="101"/>
    </location>
</feature>
<dbReference type="EMBL" id="PGGS01000525">
    <property type="protein sequence ID" value="PNH03272.1"/>
    <property type="molecule type" value="Genomic_DNA"/>
</dbReference>
<name>A0A2J7ZSM2_9CHLO</name>
<protein>
    <submittedName>
        <fullName evidence="3">Uncharacterized protein</fullName>
    </submittedName>
</protein>
<feature type="compositionally biased region" description="Basic and acidic residues" evidence="1">
    <location>
        <begin position="254"/>
        <end position="291"/>
    </location>
</feature>
<feature type="transmembrane region" description="Helical" evidence="2">
    <location>
        <begin position="421"/>
        <end position="442"/>
    </location>
</feature>